<evidence type="ECO:0000313" key="2">
    <source>
        <dbReference type="EMBL" id="RST90782.1"/>
    </source>
</evidence>
<reference evidence="2 3" key="1">
    <citation type="submission" date="2017-05" db="EMBL/GenBank/DDBJ databases">
        <title>Vagococcus spp. assemblies.</title>
        <authorList>
            <person name="Gulvik C.A."/>
        </authorList>
    </citation>
    <scope>NUCLEOTIDE SEQUENCE [LARGE SCALE GENOMIC DNA]</scope>
    <source>
        <strain evidence="2 3">SS1994</strain>
    </source>
</reference>
<evidence type="ECO:0000256" key="1">
    <source>
        <dbReference type="SAM" id="Phobius"/>
    </source>
</evidence>
<keyword evidence="1" id="KW-0472">Membrane</keyword>
<dbReference type="Proteomes" id="UP000288490">
    <property type="component" value="Unassembled WGS sequence"/>
</dbReference>
<name>A0A429ZAQ5_9ENTE</name>
<keyword evidence="1" id="KW-0812">Transmembrane</keyword>
<sequence>MLLKMILLVFAFILCIISYFLSKKQQALLVVFTEKNQSTLKNFSISLLLLAVIGIVIGLFFATKLISLIYIFIVLCVSSIFSIILSQNIH</sequence>
<proteinExistence type="predicted"/>
<comment type="caution">
    <text evidence="2">The sequence shown here is derived from an EMBL/GenBank/DDBJ whole genome shotgun (WGS) entry which is preliminary data.</text>
</comment>
<feature type="transmembrane region" description="Helical" evidence="1">
    <location>
        <begin position="68"/>
        <end position="86"/>
    </location>
</feature>
<protein>
    <recommendedName>
        <fullName evidence="4">DUF3784 domain-containing protein</fullName>
    </recommendedName>
</protein>
<dbReference type="EMBL" id="NGJT01000030">
    <property type="protein sequence ID" value="RST90782.1"/>
    <property type="molecule type" value="Genomic_DNA"/>
</dbReference>
<evidence type="ECO:0000313" key="3">
    <source>
        <dbReference type="Proteomes" id="UP000288490"/>
    </source>
</evidence>
<dbReference type="AlphaFoldDB" id="A0A429ZAQ5"/>
<feature type="transmembrane region" description="Helical" evidence="1">
    <location>
        <begin position="43"/>
        <end position="62"/>
    </location>
</feature>
<accession>A0A429ZAQ5</accession>
<feature type="transmembrane region" description="Helical" evidence="1">
    <location>
        <begin position="6"/>
        <end position="22"/>
    </location>
</feature>
<evidence type="ECO:0008006" key="4">
    <source>
        <dbReference type="Google" id="ProtNLM"/>
    </source>
</evidence>
<gene>
    <name evidence="2" type="ORF">CBF36_10985</name>
</gene>
<keyword evidence="3" id="KW-1185">Reference proteome</keyword>
<organism evidence="2 3">
    <name type="scientific">Vagococcus bubulae</name>
    <dbReference type="NCBI Taxonomy" id="1977868"/>
    <lineage>
        <taxon>Bacteria</taxon>
        <taxon>Bacillati</taxon>
        <taxon>Bacillota</taxon>
        <taxon>Bacilli</taxon>
        <taxon>Lactobacillales</taxon>
        <taxon>Enterococcaceae</taxon>
        <taxon>Vagococcus</taxon>
    </lineage>
</organism>
<keyword evidence="1" id="KW-1133">Transmembrane helix</keyword>